<evidence type="ECO:0000256" key="1">
    <source>
        <dbReference type="SAM" id="MobiDB-lite"/>
    </source>
</evidence>
<evidence type="ECO:0000313" key="2">
    <source>
        <dbReference type="EMBL" id="ABB11019.1"/>
    </source>
</evidence>
<accession>Q398U2</accession>
<protein>
    <recommendedName>
        <fullName evidence="4">Dihydrodipicolinate reductase</fullName>
    </recommendedName>
</protein>
<sequence>MRGCRLCRQADAPGRPPARPGGHAGGQPGIMREAAPAPRAATVPRHPTTARAAPVPIPELQPVNSMQVLVVGTGKLASELLDAHRLDPATCRVIPWSDSARNDAQRSEARTIVVHAGSGRELADVIAFCEATGSPLVELSTGSELETGSHAFPVVLCPNTNILMLKFMSMLETSGHLFHDCRISLTESHQTGKTSVPGTAVGIGQSLGVRPEDIRSVRDPDVQRSEFAVADDQLGRHAIHRIRIDDGACSLQFESRVAGATPYADGVSRIVDAVRQHDLEHRRYSIVEFIRNGWL</sequence>
<evidence type="ECO:0008006" key="4">
    <source>
        <dbReference type="Google" id="ProtNLM"/>
    </source>
</evidence>
<dbReference type="KEGG" id="bur:Bcep18194_B0905"/>
<reference evidence="2" key="1">
    <citation type="submission" date="2005-10" db="EMBL/GenBank/DDBJ databases">
        <title>Complete sequence of chromosome 2 of Burkholderia sp. 383.</title>
        <authorList>
            <consortium name="US DOE Joint Genome Institute"/>
            <person name="Copeland A."/>
            <person name="Lucas S."/>
            <person name="Lapidus A."/>
            <person name="Barry K."/>
            <person name="Detter J.C."/>
            <person name="Glavina T."/>
            <person name="Hammon N."/>
            <person name="Israni S."/>
            <person name="Pitluck S."/>
            <person name="Chain P."/>
            <person name="Malfatti S."/>
            <person name="Shin M."/>
            <person name="Vergez L."/>
            <person name="Schmutz J."/>
            <person name="Larimer F."/>
            <person name="Land M."/>
            <person name="Kyrpides N."/>
            <person name="Lykidis A."/>
            <person name="Richardson P."/>
        </authorList>
    </citation>
    <scope>NUCLEOTIDE SEQUENCE [LARGE SCALE GENOMIC DNA]</scope>
    <source>
        <strain evidence="2">383</strain>
    </source>
</reference>
<proteinExistence type="predicted"/>
<dbReference type="PATRIC" id="fig|482957.22.peg.4537"/>
<dbReference type="Gene3D" id="3.30.360.10">
    <property type="entry name" value="Dihydrodipicolinate Reductase, domain 2"/>
    <property type="match status" value="1"/>
</dbReference>
<organism evidence="2 3">
    <name type="scientific">Burkholderia lata (strain ATCC 17760 / DSM 23089 / LMG 22485 / NCIMB 9086 / R18194 / 383)</name>
    <dbReference type="NCBI Taxonomy" id="482957"/>
    <lineage>
        <taxon>Bacteria</taxon>
        <taxon>Pseudomonadati</taxon>
        <taxon>Pseudomonadota</taxon>
        <taxon>Betaproteobacteria</taxon>
        <taxon>Burkholderiales</taxon>
        <taxon>Burkholderiaceae</taxon>
        <taxon>Burkholderia</taxon>
        <taxon>Burkholderia cepacia complex</taxon>
    </lineage>
</organism>
<feature type="region of interest" description="Disordered" evidence="1">
    <location>
        <begin position="1"/>
        <end position="31"/>
    </location>
</feature>
<dbReference type="Proteomes" id="UP000002705">
    <property type="component" value="Chromosome 2"/>
</dbReference>
<dbReference type="EMBL" id="CP000152">
    <property type="protein sequence ID" value="ABB11019.1"/>
    <property type="molecule type" value="Genomic_DNA"/>
</dbReference>
<gene>
    <name evidence="2" type="ordered locus">Bcep18194_B0905</name>
</gene>
<dbReference type="AlphaFoldDB" id="Q398U2"/>
<dbReference type="Gene3D" id="3.40.50.720">
    <property type="entry name" value="NAD(P)-binding Rossmann-like Domain"/>
    <property type="match status" value="1"/>
</dbReference>
<evidence type="ECO:0000313" key="3">
    <source>
        <dbReference type="Proteomes" id="UP000002705"/>
    </source>
</evidence>
<dbReference type="HOGENOM" id="CLU_1127415_0_0_4"/>
<name>Q398U2_BURL3</name>
<keyword evidence="3" id="KW-1185">Reference proteome</keyword>